<reference evidence="2 3" key="1">
    <citation type="journal article" date="2018" name="Nat. Biotechnol.">
        <title>A standardized bacterial taxonomy based on genome phylogeny substantially revises the tree of life.</title>
        <authorList>
            <person name="Parks D.H."/>
            <person name="Chuvochina M."/>
            <person name="Waite D.W."/>
            <person name="Rinke C."/>
            <person name="Skarshewski A."/>
            <person name="Chaumeil P.A."/>
            <person name="Hugenholtz P."/>
        </authorList>
    </citation>
    <scope>NUCLEOTIDE SEQUENCE [LARGE SCALE GENOMIC DNA]</scope>
    <source>
        <strain evidence="2">UBA8733</strain>
    </source>
</reference>
<name>A0A3B9GZG4_9PROT</name>
<keyword evidence="1" id="KW-1133">Transmembrane helix</keyword>
<organism evidence="2 3">
    <name type="scientific">Hyphomonas adhaerens</name>
    <dbReference type="NCBI Taxonomy" id="81029"/>
    <lineage>
        <taxon>Bacteria</taxon>
        <taxon>Pseudomonadati</taxon>
        <taxon>Pseudomonadota</taxon>
        <taxon>Alphaproteobacteria</taxon>
        <taxon>Hyphomonadales</taxon>
        <taxon>Hyphomonadaceae</taxon>
        <taxon>Hyphomonas</taxon>
    </lineage>
</organism>
<evidence type="ECO:0000313" key="3">
    <source>
        <dbReference type="Proteomes" id="UP000259610"/>
    </source>
</evidence>
<evidence type="ECO:0000256" key="1">
    <source>
        <dbReference type="SAM" id="Phobius"/>
    </source>
</evidence>
<keyword evidence="1" id="KW-0472">Membrane</keyword>
<dbReference type="AlphaFoldDB" id="A0A3B9GZG4"/>
<feature type="non-terminal residue" evidence="2">
    <location>
        <position position="1"/>
    </location>
</feature>
<keyword evidence="1" id="KW-0812">Transmembrane</keyword>
<dbReference type="Proteomes" id="UP000259610">
    <property type="component" value="Unassembled WGS sequence"/>
</dbReference>
<evidence type="ECO:0000313" key="2">
    <source>
        <dbReference type="EMBL" id="HAE27839.1"/>
    </source>
</evidence>
<accession>A0A3B9GZG4</accession>
<sequence>LPLALGWIGAGIGRLISLFADRDRNRAQGLIPVWIPLEIIIGLAIGANLVQIYDIIRTFTK</sequence>
<gene>
    <name evidence="2" type="ORF">DCG58_11810</name>
</gene>
<proteinExistence type="predicted"/>
<dbReference type="EMBL" id="DMAN01000265">
    <property type="protein sequence ID" value="HAE27839.1"/>
    <property type="molecule type" value="Genomic_DNA"/>
</dbReference>
<feature type="transmembrane region" description="Helical" evidence="1">
    <location>
        <begin position="33"/>
        <end position="56"/>
    </location>
</feature>
<comment type="caution">
    <text evidence="2">The sequence shown here is derived from an EMBL/GenBank/DDBJ whole genome shotgun (WGS) entry which is preliminary data.</text>
</comment>
<protein>
    <submittedName>
        <fullName evidence="2">Uncharacterized protein</fullName>
    </submittedName>
</protein>